<dbReference type="SMART" id="SM00526">
    <property type="entry name" value="H15"/>
    <property type="match status" value="1"/>
</dbReference>
<gene>
    <name evidence="4" type="ORF">BDV98DRAFT_69495</name>
</gene>
<dbReference type="AlphaFoldDB" id="A0A5C3QU16"/>
<proteinExistence type="predicted"/>
<feature type="compositionally biased region" description="Polar residues" evidence="2">
    <location>
        <begin position="633"/>
        <end position="648"/>
    </location>
</feature>
<sequence length="712" mass="74800">MQASCSSSPLASSSSLTLNHSKDISSAQSCPRIDQISSDVVDLKRKYLALLPPTQIIDLCLAFEAQVPVHLQTSLWPSDLNAAIVRLQEPPKKQDQQEQPKLSPTPPPEKAPSIAEVPIKDHDLVMAALTDTANEQEPPTAETNGDAKTIVDIDIVSISSSRTPSPVPAQNDPAPQSAHPAASPAPSVHPVVIPAPSAHPAASPVPVLSPVPTVPSAAAATPTPTPHSHYPHTHYSYTAAASAYPHAPYYSMPPPGAYYYAGGHYYPHYGHLPTAHQPTINPQPSVPSSFYPSVPPSAQNHYGATTNGASASGEDLPSYEEMLVEALTNCDEGEGCPPKALFLWMAAQYPLQVNFRPSASQALQKAHKRGRFGKNDAGRYFLQRDWEGGSTSRRTTRRPQTGGTSSTTATNPNPSITSHASPPSRSSPFTTAPLVHTSPTFPPTQPASTTTHAVPSNEEHIAEGSDAWEAAQNILKAINLAGLLSMPAEKTDVMETASAPPVADLPPPHPPESAHPPAPTSGPITSMSGPFASTSGPYASTSGPFTSTSGPSTSTSGPFASTSGSMSTSGSLDSNALGLGNGYDRSALKGHLAMLASQLEVLMQEDDWEDHPPIASLQSFSTPPPPEPQPHPDTQTYSKPQAAQTYSESLAAPYAEPQAGQSYSQLQAAQDHPPPTFGGEGSAQQNAGGNDVSIEDDDDDDDDDDMEEVLVD</sequence>
<dbReference type="PROSITE" id="PS51504">
    <property type="entry name" value="H15"/>
    <property type="match status" value="1"/>
</dbReference>
<feature type="region of interest" description="Disordered" evidence="2">
    <location>
        <begin position="366"/>
        <end position="459"/>
    </location>
</feature>
<name>A0A5C3QU16_9AGAR</name>
<keyword evidence="5" id="KW-1185">Reference proteome</keyword>
<feature type="compositionally biased region" description="Low complexity" evidence="2">
    <location>
        <begin position="388"/>
        <end position="418"/>
    </location>
</feature>
<dbReference type="OrthoDB" id="5863171at2759"/>
<evidence type="ECO:0000256" key="2">
    <source>
        <dbReference type="SAM" id="MobiDB-lite"/>
    </source>
</evidence>
<feature type="region of interest" description="Disordered" evidence="2">
    <location>
        <begin position="604"/>
        <end position="712"/>
    </location>
</feature>
<dbReference type="SUPFAM" id="SSF46785">
    <property type="entry name" value="Winged helix' DNA-binding domain"/>
    <property type="match status" value="1"/>
</dbReference>
<feature type="compositionally biased region" description="Polar residues" evidence="2">
    <location>
        <begin position="419"/>
        <end position="430"/>
    </location>
</feature>
<evidence type="ECO:0000259" key="3">
    <source>
        <dbReference type="PROSITE" id="PS51504"/>
    </source>
</evidence>
<feature type="compositionally biased region" description="Pro residues" evidence="2">
    <location>
        <begin position="503"/>
        <end position="520"/>
    </location>
</feature>
<feature type="compositionally biased region" description="Polar residues" evidence="2">
    <location>
        <begin position="522"/>
        <end position="538"/>
    </location>
</feature>
<feature type="compositionally biased region" description="Acidic residues" evidence="2">
    <location>
        <begin position="693"/>
        <end position="712"/>
    </location>
</feature>
<organism evidence="4 5">
    <name type="scientific">Pterulicium gracile</name>
    <dbReference type="NCBI Taxonomy" id="1884261"/>
    <lineage>
        <taxon>Eukaryota</taxon>
        <taxon>Fungi</taxon>
        <taxon>Dikarya</taxon>
        <taxon>Basidiomycota</taxon>
        <taxon>Agaricomycotina</taxon>
        <taxon>Agaricomycetes</taxon>
        <taxon>Agaricomycetidae</taxon>
        <taxon>Agaricales</taxon>
        <taxon>Pleurotineae</taxon>
        <taxon>Pterulaceae</taxon>
        <taxon>Pterulicium</taxon>
    </lineage>
</organism>
<feature type="region of interest" description="Disordered" evidence="2">
    <location>
        <begin position="276"/>
        <end position="314"/>
    </location>
</feature>
<evidence type="ECO:0000313" key="4">
    <source>
        <dbReference type="EMBL" id="TFL01794.1"/>
    </source>
</evidence>
<dbReference type="InterPro" id="IPR036388">
    <property type="entry name" value="WH-like_DNA-bd_sf"/>
</dbReference>
<feature type="region of interest" description="Disordered" evidence="2">
    <location>
        <begin position="90"/>
        <end position="118"/>
    </location>
</feature>
<dbReference type="EMBL" id="ML178824">
    <property type="protein sequence ID" value="TFL01794.1"/>
    <property type="molecule type" value="Genomic_DNA"/>
</dbReference>
<feature type="region of interest" description="Disordered" evidence="2">
    <location>
        <begin position="494"/>
        <end position="572"/>
    </location>
</feature>
<feature type="region of interest" description="Disordered" evidence="2">
    <location>
        <begin position="160"/>
        <end position="203"/>
    </location>
</feature>
<feature type="compositionally biased region" description="Basic and acidic residues" evidence="2">
    <location>
        <begin position="373"/>
        <end position="387"/>
    </location>
</feature>
<feature type="compositionally biased region" description="Low complexity" evidence="2">
    <location>
        <begin position="539"/>
        <end position="571"/>
    </location>
</feature>
<evidence type="ECO:0000313" key="5">
    <source>
        <dbReference type="Proteomes" id="UP000305067"/>
    </source>
</evidence>
<dbReference type="GO" id="GO:0006334">
    <property type="term" value="P:nucleosome assembly"/>
    <property type="evidence" value="ECO:0007669"/>
    <property type="project" value="InterPro"/>
</dbReference>
<dbReference type="Proteomes" id="UP000305067">
    <property type="component" value="Unassembled WGS sequence"/>
</dbReference>
<dbReference type="GO" id="GO:0003677">
    <property type="term" value="F:DNA binding"/>
    <property type="evidence" value="ECO:0007669"/>
    <property type="project" value="InterPro"/>
</dbReference>
<dbReference type="Pfam" id="PF00538">
    <property type="entry name" value="Linker_histone"/>
    <property type="match status" value="1"/>
</dbReference>
<dbReference type="InterPro" id="IPR036390">
    <property type="entry name" value="WH_DNA-bd_sf"/>
</dbReference>
<dbReference type="InterPro" id="IPR005818">
    <property type="entry name" value="Histone_H1/H5_H15"/>
</dbReference>
<feature type="compositionally biased region" description="Pro residues" evidence="2">
    <location>
        <begin position="622"/>
        <end position="631"/>
    </location>
</feature>
<dbReference type="GO" id="GO:0000786">
    <property type="term" value="C:nucleosome"/>
    <property type="evidence" value="ECO:0007669"/>
    <property type="project" value="InterPro"/>
</dbReference>
<protein>
    <recommendedName>
        <fullName evidence="1">Histone H1</fullName>
    </recommendedName>
</protein>
<accession>A0A5C3QU16</accession>
<feature type="compositionally biased region" description="Polar residues" evidence="2">
    <location>
        <begin position="659"/>
        <end position="668"/>
    </location>
</feature>
<feature type="compositionally biased region" description="Polar residues" evidence="2">
    <location>
        <begin position="298"/>
        <end position="310"/>
    </location>
</feature>
<feature type="compositionally biased region" description="Low complexity" evidence="2">
    <location>
        <begin position="173"/>
        <end position="203"/>
    </location>
</feature>
<dbReference type="Gene3D" id="1.10.10.10">
    <property type="entry name" value="Winged helix-like DNA-binding domain superfamily/Winged helix DNA-binding domain"/>
    <property type="match status" value="1"/>
</dbReference>
<evidence type="ECO:0000256" key="1">
    <source>
        <dbReference type="ARBA" id="ARBA00020833"/>
    </source>
</evidence>
<dbReference type="STRING" id="1884261.A0A5C3QU16"/>
<reference evidence="4 5" key="1">
    <citation type="journal article" date="2019" name="Nat. Ecol. Evol.">
        <title>Megaphylogeny resolves global patterns of mushroom evolution.</title>
        <authorList>
            <person name="Varga T."/>
            <person name="Krizsan K."/>
            <person name="Foldi C."/>
            <person name="Dima B."/>
            <person name="Sanchez-Garcia M."/>
            <person name="Sanchez-Ramirez S."/>
            <person name="Szollosi G.J."/>
            <person name="Szarkandi J.G."/>
            <person name="Papp V."/>
            <person name="Albert L."/>
            <person name="Andreopoulos W."/>
            <person name="Angelini C."/>
            <person name="Antonin V."/>
            <person name="Barry K.W."/>
            <person name="Bougher N.L."/>
            <person name="Buchanan P."/>
            <person name="Buyck B."/>
            <person name="Bense V."/>
            <person name="Catcheside P."/>
            <person name="Chovatia M."/>
            <person name="Cooper J."/>
            <person name="Damon W."/>
            <person name="Desjardin D."/>
            <person name="Finy P."/>
            <person name="Geml J."/>
            <person name="Haridas S."/>
            <person name="Hughes K."/>
            <person name="Justo A."/>
            <person name="Karasinski D."/>
            <person name="Kautmanova I."/>
            <person name="Kiss B."/>
            <person name="Kocsube S."/>
            <person name="Kotiranta H."/>
            <person name="LaButti K.M."/>
            <person name="Lechner B.E."/>
            <person name="Liimatainen K."/>
            <person name="Lipzen A."/>
            <person name="Lukacs Z."/>
            <person name="Mihaltcheva S."/>
            <person name="Morgado L.N."/>
            <person name="Niskanen T."/>
            <person name="Noordeloos M.E."/>
            <person name="Ohm R.A."/>
            <person name="Ortiz-Santana B."/>
            <person name="Ovrebo C."/>
            <person name="Racz N."/>
            <person name="Riley R."/>
            <person name="Savchenko A."/>
            <person name="Shiryaev A."/>
            <person name="Soop K."/>
            <person name="Spirin V."/>
            <person name="Szebenyi C."/>
            <person name="Tomsovsky M."/>
            <person name="Tulloss R.E."/>
            <person name="Uehling J."/>
            <person name="Grigoriev I.V."/>
            <person name="Vagvolgyi C."/>
            <person name="Papp T."/>
            <person name="Martin F.M."/>
            <person name="Miettinen O."/>
            <person name="Hibbett D.S."/>
            <person name="Nagy L.G."/>
        </authorList>
    </citation>
    <scope>NUCLEOTIDE SEQUENCE [LARGE SCALE GENOMIC DNA]</scope>
    <source>
        <strain evidence="4 5">CBS 309.79</strain>
    </source>
</reference>
<feature type="domain" description="H15" evidence="3">
    <location>
        <begin position="315"/>
        <end position="384"/>
    </location>
</feature>